<evidence type="ECO:0000313" key="6">
    <source>
        <dbReference type="Proteomes" id="UP000185904"/>
    </source>
</evidence>
<dbReference type="SUPFAM" id="SSF51316">
    <property type="entry name" value="Mss4-like"/>
    <property type="match status" value="1"/>
</dbReference>
<dbReference type="Proteomes" id="UP000185904">
    <property type="component" value="Unassembled WGS sequence"/>
</dbReference>
<feature type="domain" description="CENP-V/GFA" evidence="4">
    <location>
        <begin position="2"/>
        <end position="76"/>
    </location>
</feature>
<name>A0A178CUL4_9EURO</name>
<evidence type="ECO:0000256" key="1">
    <source>
        <dbReference type="ARBA" id="ARBA00005495"/>
    </source>
</evidence>
<dbReference type="RefSeq" id="XP_022498571.1">
    <property type="nucleotide sequence ID" value="XM_022645532.1"/>
</dbReference>
<organism evidence="5 6">
    <name type="scientific">Fonsecaea nubica</name>
    <dbReference type="NCBI Taxonomy" id="856822"/>
    <lineage>
        <taxon>Eukaryota</taxon>
        <taxon>Fungi</taxon>
        <taxon>Dikarya</taxon>
        <taxon>Ascomycota</taxon>
        <taxon>Pezizomycotina</taxon>
        <taxon>Eurotiomycetes</taxon>
        <taxon>Chaetothyriomycetidae</taxon>
        <taxon>Chaetothyriales</taxon>
        <taxon>Herpotrichiellaceae</taxon>
        <taxon>Fonsecaea</taxon>
    </lineage>
</organism>
<evidence type="ECO:0000256" key="2">
    <source>
        <dbReference type="ARBA" id="ARBA00022723"/>
    </source>
</evidence>
<keyword evidence="3" id="KW-0862">Zinc</keyword>
<dbReference type="GO" id="GO:0046872">
    <property type="term" value="F:metal ion binding"/>
    <property type="evidence" value="ECO:0007669"/>
    <property type="project" value="UniProtKB-KW"/>
</dbReference>
<dbReference type="Gene3D" id="3.90.1590.10">
    <property type="entry name" value="glutathione-dependent formaldehyde- activating enzyme (gfa)"/>
    <property type="match status" value="1"/>
</dbReference>
<evidence type="ECO:0000256" key="3">
    <source>
        <dbReference type="ARBA" id="ARBA00022833"/>
    </source>
</evidence>
<evidence type="ECO:0000259" key="4">
    <source>
        <dbReference type="Pfam" id="PF04828"/>
    </source>
</evidence>
<comment type="caution">
    <text evidence="5">The sequence shown here is derived from an EMBL/GenBank/DDBJ whole genome shotgun (WGS) entry which is preliminary data.</text>
</comment>
<dbReference type="OrthoDB" id="6329284at2759"/>
<reference evidence="5 6" key="1">
    <citation type="submission" date="2016-03" db="EMBL/GenBank/DDBJ databases">
        <title>The draft genome sequence of Fonsecaea nubica causative agent of cutaneous subcutaneous infection in human host.</title>
        <authorList>
            <person name="Costa F."/>
            <person name="Sybren D.H."/>
            <person name="Raittz R.T."/>
            <person name="Weiss V.A."/>
            <person name="Leao A.C."/>
            <person name="Gomes R."/>
            <person name="De Souza E.M."/>
            <person name="Pedrosa F.O."/>
            <person name="Steffens M.B."/>
            <person name="Bombassaro A."/>
            <person name="Tadra-Sfeir M.Z."/>
            <person name="Moreno L.F."/>
            <person name="Najafzadeh M.J."/>
            <person name="Felipe M.S."/>
            <person name="Teixeira M."/>
            <person name="Sun J."/>
            <person name="Xi L."/>
            <person name="Castro M.A."/>
            <person name="Vicente V.A."/>
        </authorList>
    </citation>
    <scope>NUCLEOTIDE SEQUENCE [LARGE SCALE GENOMIC DNA]</scope>
    <source>
        <strain evidence="5 6">CBS 269.64</strain>
    </source>
</reference>
<dbReference type="Pfam" id="PF04828">
    <property type="entry name" value="GFA"/>
    <property type="match status" value="1"/>
</dbReference>
<keyword evidence="6" id="KW-1185">Reference proteome</keyword>
<accession>A0A178CUL4</accession>
<proteinExistence type="inferred from homology"/>
<evidence type="ECO:0000313" key="5">
    <source>
        <dbReference type="EMBL" id="OAL33559.1"/>
    </source>
</evidence>
<dbReference type="AlphaFoldDB" id="A0A178CUL4"/>
<dbReference type="GO" id="GO:0016846">
    <property type="term" value="F:carbon-sulfur lyase activity"/>
    <property type="evidence" value="ECO:0007669"/>
    <property type="project" value="InterPro"/>
</dbReference>
<comment type="similarity">
    <text evidence="1">Belongs to the Gfa family.</text>
</comment>
<dbReference type="GeneID" id="34590658"/>
<protein>
    <recommendedName>
        <fullName evidence="4">CENP-V/GFA domain-containing protein</fullName>
    </recommendedName>
</protein>
<dbReference type="InterPro" id="IPR011057">
    <property type="entry name" value="Mss4-like_sf"/>
</dbReference>
<keyword evidence="2" id="KW-0479">Metal-binding</keyword>
<dbReference type="InterPro" id="IPR006913">
    <property type="entry name" value="CENP-V/GFA"/>
</dbReference>
<gene>
    <name evidence="5" type="ORF">AYO20_07245</name>
</gene>
<sequence>MCRKWTGALVSHDLLIHPSQLVGDITKCPTYKEYQSSETAIRSFCSQCGSGLTWRIIGVDDMIVIMTGTLDEETLIGKKVEGSEQSTELGIKFDRQGGLYKELCTPLMGNLFWNNVIPGVTDHDVGGTKFLQSFPQE</sequence>
<dbReference type="EMBL" id="LVCJ01000049">
    <property type="protein sequence ID" value="OAL33559.1"/>
    <property type="molecule type" value="Genomic_DNA"/>
</dbReference>